<dbReference type="AlphaFoldDB" id="A0A0C1U4G6"/>
<dbReference type="Gene3D" id="3.20.20.330">
    <property type="entry name" value="Homocysteine-binding-like domain"/>
    <property type="match status" value="1"/>
</dbReference>
<evidence type="ECO:0000256" key="2">
    <source>
        <dbReference type="ARBA" id="ARBA00022679"/>
    </source>
</evidence>
<dbReference type="PROSITE" id="PS50970">
    <property type="entry name" value="HCY"/>
    <property type="match status" value="1"/>
</dbReference>
<protein>
    <submittedName>
        <fullName evidence="6">Homocysteine methyltransferase</fullName>
    </submittedName>
</protein>
<dbReference type="InterPro" id="IPR017226">
    <property type="entry name" value="BHMT-like"/>
</dbReference>
<feature type="binding site" evidence="3 4">
    <location>
        <position position="225"/>
    </location>
    <ligand>
        <name>Zn(2+)</name>
        <dbReference type="ChEBI" id="CHEBI:29105"/>
    </ligand>
</feature>
<keyword evidence="3 4" id="KW-0862">Zinc</keyword>
<comment type="cofactor">
    <cofactor evidence="3">
        <name>Zn(2+)</name>
        <dbReference type="ChEBI" id="CHEBI:29105"/>
    </cofactor>
    <text evidence="3">Binds 1 zinc ion per subunit.</text>
</comment>
<gene>
    <name evidence="6" type="ORF">SE37_08475</name>
</gene>
<dbReference type="PIRSF" id="PIRSF037505">
    <property type="entry name" value="Betaine_HMT"/>
    <property type="match status" value="1"/>
</dbReference>
<sequence length="318" mass="33714">MTDHLSFSAFLAEAPVILGEGAVIERLRRAGVDLDPWLVNSALVYDPAGRSALATICREYLDIGARHDLPLLLSTPTWRASRERIEAAGLAGRDVNGDNFRFLDELRRSYGAYGRKVLICGLMSCRGDAYRPAEALSEDEAREFHSWQADALAAAGVDFLLAATLPALGEAVGLARAMAATGMPHVVSVVVRPGGTLLDGTPLREAVAALDAAVSPRPVAYLVNCTHASFFRSALLHETNSSPLVRQRVVGLLANTAALSPEELDNAAELVEESPGTFGRSVAALHRDLGMKVLGGCCGTDGRHMECLAAELSGTAAR</sequence>
<dbReference type="GO" id="GO:0008270">
    <property type="term" value="F:zinc ion binding"/>
    <property type="evidence" value="ECO:0007669"/>
    <property type="project" value="InterPro"/>
</dbReference>
<evidence type="ECO:0000256" key="4">
    <source>
        <dbReference type="PROSITE-ProRule" id="PRU00333"/>
    </source>
</evidence>
<evidence type="ECO:0000256" key="3">
    <source>
        <dbReference type="PIRSR" id="PIRSR037505-2"/>
    </source>
</evidence>
<dbReference type="SUPFAM" id="SSF82282">
    <property type="entry name" value="Homocysteine S-methyltransferase"/>
    <property type="match status" value="1"/>
</dbReference>
<evidence type="ECO:0000313" key="6">
    <source>
        <dbReference type="EMBL" id="KIE42660.1"/>
    </source>
</evidence>
<evidence type="ECO:0000256" key="1">
    <source>
        <dbReference type="ARBA" id="ARBA00022603"/>
    </source>
</evidence>
<keyword evidence="1 4" id="KW-0489">Methyltransferase</keyword>
<dbReference type="PANTHER" id="PTHR11103:SF18">
    <property type="entry name" value="SLR1189 PROTEIN"/>
    <property type="match status" value="1"/>
</dbReference>
<keyword evidence="3 4" id="KW-0479">Metal-binding</keyword>
<dbReference type="RefSeq" id="WP_039645431.1">
    <property type="nucleotide sequence ID" value="NZ_JXBL01000001.1"/>
</dbReference>
<dbReference type="Proteomes" id="UP000031433">
    <property type="component" value="Unassembled WGS sequence"/>
</dbReference>
<reference evidence="6 7" key="1">
    <citation type="submission" date="2015-01" db="EMBL/GenBank/DDBJ databases">
        <title>Genome sequence of the anaerobic bacterium Geobacter soli GSS01, a dissimilatory Fe(III) reducer from soil.</title>
        <authorList>
            <person name="Yang G."/>
            <person name="Zhou S."/>
        </authorList>
    </citation>
    <scope>NUCLEOTIDE SEQUENCE [LARGE SCALE GENOMIC DNA]</scope>
    <source>
        <strain evidence="6 7">GSS01</strain>
    </source>
</reference>
<organism evidence="6 7">
    <name type="scientific">Geobacter soli</name>
    <dbReference type="NCBI Taxonomy" id="1510391"/>
    <lineage>
        <taxon>Bacteria</taxon>
        <taxon>Pseudomonadati</taxon>
        <taxon>Thermodesulfobacteriota</taxon>
        <taxon>Desulfuromonadia</taxon>
        <taxon>Geobacterales</taxon>
        <taxon>Geobacteraceae</taxon>
        <taxon>Geobacter</taxon>
    </lineage>
</organism>
<dbReference type="Pfam" id="PF02574">
    <property type="entry name" value="S-methyl_trans"/>
    <property type="match status" value="1"/>
</dbReference>
<comment type="caution">
    <text evidence="6">The sequence shown here is derived from an EMBL/GenBank/DDBJ whole genome shotgun (WGS) entry which is preliminary data.</text>
</comment>
<dbReference type="GO" id="GO:0032259">
    <property type="term" value="P:methylation"/>
    <property type="evidence" value="ECO:0007669"/>
    <property type="project" value="UniProtKB-KW"/>
</dbReference>
<evidence type="ECO:0000259" key="5">
    <source>
        <dbReference type="PROSITE" id="PS50970"/>
    </source>
</evidence>
<dbReference type="InterPro" id="IPR036589">
    <property type="entry name" value="HCY_dom_sf"/>
</dbReference>
<keyword evidence="2 4" id="KW-0808">Transferase</keyword>
<name>A0A0C1U4G6_9BACT</name>
<dbReference type="GO" id="GO:0008168">
    <property type="term" value="F:methyltransferase activity"/>
    <property type="evidence" value="ECO:0007669"/>
    <property type="project" value="UniProtKB-UniRule"/>
</dbReference>
<evidence type="ECO:0000313" key="7">
    <source>
        <dbReference type="Proteomes" id="UP000031433"/>
    </source>
</evidence>
<dbReference type="InterPro" id="IPR003726">
    <property type="entry name" value="HCY_dom"/>
</dbReference>
<accession>A0A0C1U4G6</accession>
<proteinExistence type="predicted"/>
<dbReference type="EMBL" id="JXBL01000001">
    <property type="protein sequence ID" value="KIE42660.1"/>
    <property type="molecule type" value="Genomic_DNA"/>
</dbReference>
<feature type="binding site" evidence="3 4">
    <location>
        <position position="297"/>
    </location>
    <ligand>
        <name>Zn(2+)</name>
        <dbReference type="ChEBI" id="CHEBI:29105"/>
    </ligand>
</feature>
<dbReference type="PANTHER" id="PTHR11103">
    <property type="entry name" value="SLR1189 PROTEIN"/>
    <property type="match status" value="1"/>
</dbReference>
<dbReference type="GO" id="GO:0009086">
    <property type="term" value="P:methionine biosynthetic process"/>
    <property type="evidence" value="ECO:0007669"/>
    <property type="project" value="InterPro"/>
</dbReference>
<feature type="binding site" evidence="3 4">
    <location>
        <position position="298"/>
    </location>
    <ligand>
        <name>Zn(2+)</name>
        <dbReference type="ChEBI" id="CHEBI:29105"/>
    </ligand>
</feature>
<keyword evidence="7" id="KW-1185">Reference proteome</keyword>
<feature type="domain" description="Hcy-binding" evidence="5">
    <location>
        <begin position="5"/>
        <end position="312"/>
    </location>
</feature>